<evidence type="ECO:0000313" key="1">
    <source>
        <dbReference type="EMBL" id="RKF08263.1"/>
    </source>
</evidence>
<reference evidence="1 2" key="1">
    <citation type="journal article" date="2018" name="Int. J. Syst. Bacteriol.">
        <title>Oceaniradius stylonemae gen. nov., sp. nov., isolated from a red alga, Stylonema cornu-cervi.</title>
        <authorList>
            <person name="Jeong S."/>
        </authorList>
    </citation>
    <scope>NUCLEOTIDE SEQUENCE [LARGE SCALE GENOMIC DNA]</scope>
    <source>
        <strain evidence="1 2">StC1</strain>
    </source>
</reference>
<evidence type="ECO:0000313" key="2">
    <source>
        <dbReference type="Proteomes" id="UP000246132"/>
    </source>
</evidence>
<dbReference type="Proteomes" id="UP000246132">
    <property type="component" value="Unassembled WGS sequence"/>
</dbReference>
<proteinExistence type="predicted"/>
<name>A0A3A8AQU1_9HYPH</name>
<protein>
    <submittedName>
        <fullName evidence="1">Uncharacterized protein</fullName>
    </submittedName>
</protein>
<sequence>MAQGLALRAVPAVTMRPGHGTTGGLVSRDPKFLYVRSPNRPSGGLAVIVMGGAGARLAPCRGLGTGSIRRRPAPR</sequence>
<organism evidence="1 2">
    <name type="scientific">Oceaniradius stylonematis</name>
    <dbReference type="NCBI Taxonomy" id="2184161"/>
    <lineage>
        <taxon>Bacteria</taxon>
        <taxon>Pseudomonadati</taxon>
        <taxon>Pseudomonadota</taxon>
        <taxon>Alphaproteobacteria</taxon>
        <taxon>Hyphomicrobiales</taxon>
        <taxon>Ahrensiaceae</taxon>
        <taxon>Oceaniradius</taxon>
    </lineage>
</organism>
<gene>
    <name evidence="1" type="ORF">DEM25_002950</name>
</gene>
<accession>A0A3A8AQU1</accession>
<dbReference type="AlphaFoldDB" id="A0A3A8AQU1"/>
<comment type="caution">
    <text evidence="1">The sequence shown here is derived from an EMBL/GenBank/DDBJ whole genome shotgun (WGS) entry which is preliminary data.</text>
</comment>
<dbReference type="EMBL" id="QFWV02000002">
    <property type="protein sequence ID" value="RKF08263.1"/>
    <property type="molecule type" value="Genomic_DNA"/>
</dbReference>
<keyword evidence="2" id="KW-1185">Reference proteome</keyword>